<evidence type="ECO:0000259" key="1">
    <source>
        <dbReference type="Pfam" id="PF12357"/>
    </source>
</evidence>
<feature type="non-terminal residue" evidence="2">
    <location>
        <position position="29"/>
    </location>
</feature>
<dbReference type="Proteomes" id="UP000265520">
    <property type="component" value="Unassembled WGS sequence"/>
</dbReference>
<dbReference type="InterPro" id="IPR024632">
    <property type="entry name" value="PLipase_D_C"/>
</dbReference>
<keyword evidence="3" id="KW-1185">Reference proteome</keyword>
<protein>
    <submittedName>
        <fullName evidence="2">Phospholipase D epsilon-like</fullName>
    </submittedName>
</protein>
<comment type="caution">
    <text evidence="2">The sequence shown here is derived from an EMBL/GenBank/DDBJ whole genome shotgun (WGS) entry which is preliminary data.</text>
</comment>
<evidence type="ECO:0000313" key="2">
    <source>
        <dbReference type="EMBL" id="MCI94676.1"/>
    </source>
</evidence>
<dbReference type="Pfam" id="PF12357">
    <property type="entry name" value="PLD_C"/>
    <property type="match status" value="1"/>
</dbReference>
<organism evidence="2 3">
    <name type="scientific">Trifolium medium</name>
    <dbReference type="NCBI Taxonomy" id="97028"/>
    <lineage>
        <taxon>Eukaryota</taxon>
        <taxon>Viridiplantae</taxon>
        <taxon>Streptophyta</taxon>
        <taxon>Embryophyta</taxon>
        <taxon>Tracheophyta</taxon>
        <taxon>Spermatophyta</taxon>
        <taxon>Magnoliopsida</taxon>
        <taxon>eudicotyledons</taxon>
        <taxon>Gunneridae</taxon>
        <taxon>Pentapetalae</taxon>
        <taxon>rosids</taxon>
        <taxon>fabids</taxon>
        <taxon>Fabales</taxon>
        <taxon>Fabaceae</taxon>
        <taxon>Papilionoideae</taxon>
        <taxon>50 kb inversion clade</taxon>
        <taxon>NPAAA clade</taxon>
        <taxon>Hologalegina</taxon>
        <taxon>IRL clade</taxon>
        <taxon>Trifolieae</taxon>
        <taxon>Trifolium</taxon>
    </lineage>
</organism>
<reference evidence="2 3" key="1">
    <citation type="journal article" date="2018" name="Front. Plant Sci.">
        <title>Red Clover (Trifolium pratense) and Zigzag Clover (T. medium) - A Picture of Genomic Similarities and Differences.</title>
        <authorList>
            <person name="Dluhosova J."/>
            <person name="Istvanek J."/>
            <person name="Nedelnik J."/>
            <person name="Repkova J."/>
        </authorList>
    </citation>
    <scope>NUCLEOTIDE SEQUENCE [LARGE SCALE GENOMIC DNA]</scope>
    <source>
        <strain evidence="3">cv. 10/8</strain>
        <tissue evidence="2">Leaf</tissue>
    </source>
</reference>
<accession>A0A392W2N2</accession>
<feature type="domain" description="Phospholipase D C-terminal" evidence="1">
    <location>
        <begin position="1"/>
        <end position="29"/>
    </location>
</feature>
<proteinExistence type="predicted"/>
<evidence type="ECO:0000313" key="3">
    <source>
        <dbReference type="Proteomes" id="UP000265520"/>
    </source>
</evidence>
<name>A0A392W2N2_9FABA</name>
<dbReference type="EMBL" id="LXQA011363110">
    <property type="protein sequence ID" value="MCI94676.1"/>
    <property type="molecule type" value="Genomic_DNA"/>
</dbReference>
<sequence>MWEIYSNEETVDMEGVHLVSYPMKVTQEG</sequence>
<dbReference type="AlphaFoldDB" id="A0A392W2N2"/>